<organism evidence="2 3">
    <name type="scientific">Stylosanthes scabra</name>
    <dbReference type="NCBI Taxonomy" id="79078"/>
    <lineage>
        <taxon>Eukaryota</taxon>
        <taxon>Viridiplantae</taxon>
        <taxon>Streptophyta</taxon>
        <taxon>Embryophyta</taxon>
        <taxon>Tracheophyta</taxon>
        <taxon>Spermatophyta</taxon>
        <taxon>Magnoliopsida</taxon>
        <taxon>eudicotyledons</taxon>
        <taxon>Gunneridae</taxon>
        <taxon>Pentapetalae</taxon>
        <taxon>rosids</taxon>
        <taxon>fabids</taxon>
        <taxon>Fabales</taxon>
        <taxon>Fabaceae</taxon>
        <taxon>Papilionoideae</taxon>
        <taxon>50 kb inversion clade</taxon>
        <taxon>dalbergioids sensu lato</taxon>
        <taxon>Dalbergieae</taxon>
        <taxon>Pterocarpus clade</taxon>
        <taxon>Stylosanthes</taxon>
    </lineage>
</organism>
<sequence length="87" mass="9830">MDQSEGLLGSRVPPPEEWMGRREGHLKETSTLNVSRVFEGLSRTVPQTCEAGLSGLRVSLTRPCPECPKSFRRWLQVSCLFVWALLE</sequence>
<evidence type="ECO:0000256" key="1">
    <source>
        <dbReference type="SAM" id="MobiDB-lite"/>
    </source>
</evidence>
<keyword evidence="3" id="KW-1185">Reference proteome</keyword>
<comment type="caution">
    <text evidence="2">The sequence shown here is derived from an EMBL/GenBank/DDBJ whole genome shotgun (WGS) entry which is preliminary data.</text>
</comment>
<dbReference type="EMBL" id="JASCZI010060597">
    <property type="protein sequence ID" value="MED6134420.1"/>
    <property type="molecule type" value="Genomic_DNA"/>
</dbReference>
<dbReference type="Proteomes" id="UP001341840">
    <property type="component" value="Unassembled WGS sequence"/>
</dbReference>
<proteinExistence type="predicted"/>
<feature type="region of interest" description="Disordered" evidence="1">
    <location>
        <begin position="1"/>
        <end position="25"/>
    </location>
</feature>
<evidence type="ECO:0000313" key="3">
    <source>
        <dbReference type="Proteomes" id="UP001341840"/>
    </source>
</evidence>
<reference evidence="2 3" key="1">
    <citation type="journal article" date="2023" name="Plants (Basel)">
        <title>Bridging the Gap: Combining Genomics and Transcriptomics Approaches to Understand Stylosanthes scabra, an Orphan Legume from the Brazilian Caatinga.</title>
        <authorList>
            <person name="Ferreira-Neto J.R.C."/>
            <person name="da Silva M.D."/>
            <person name="Binneck E."/>
            <person name="de Melo N.F."/>
            <person name="da Silva R.H."/>
            <person name="de Melo A.L.T.M."/>
            <person name="Pandolfi V."/>
            <person name="Bustamante F.O."/>
            <person name="Brasileiro-Vidal A.C."/>
            <person name="Benko-Iseppon A.M."/>
        </authorList>
    </citation>
    <scope>NUCLEOTIDE SEQUENCE [LARGE SCALE GENOMIC DNA]</scope>
    <source>
        <tissue evidence="2">Leaves</tissue>
    </source>
</reference>
<accession>A0ABU6SED4</accession>
<protein>
    <submittedName>
        <fullName evidence="2">Uncharacterized protein</fullName>
    </submittedName>
</protein>
<evidence type="ECO:0000313" key="2">
    <source>
        <dbReference type="EMBL" id="MED6134420.1"/>
    </source>
</evidence>
<gene>
    <name evidence="2" type="ORF">PIB30_036840</name>
</gene>
<name>A0ABU6SED4_9FABA</name>